<feature type="compositionally biased region" description="Low complexity" evidence="11">
    <location>
        <begin position="138"/>
        <end position="148"/>
    </location>
</feature>
<keyword evidence="6 12" id="KW-0812">Transmembrane</keyword>
<dbReference type="GO" id="GO:0008083">
    <property type="term" value="F:growth factor activity"/>
    <property type="evidence" value="ECO:0007669"/>
    <property type="project" value="UniProtKB-KW"/>
</dbReference>
<feature type="compositionally biased region" description="Gly residues" evidence="11">
    <location>
        <begin position="149"/>
        <end position="159"/>
    </location>
</feature>
<comment type="subcellular location">
    <subcellularLocation>
        <location evidence="1">Cell membrane</location>
        <topology evidence="1">Single-pass type I membrane protein</topology>
    </subcellularLocation>
    <subcellularLocation>
        <location evidence="2">Secreted</location>
    </subcellularLocation>
</comment>
<evidence type="ECO:0000313" key="13">
    <source>
        <dbReference type="EMBL" id="TRY99239.1"/>
    </source>
</evidence>
<keyword evidence="8" id="KW-0339">Growth factor</keyword>
<evidence type="ECO:0000256" key="12">
    <source>
        <dbReference type="SAM" id="Phobius"/>
    </source>
</evidence>
<keyword evidence="5" id="KW-0245">EGF-like domain</keyword>
<evidence type="ECO:0000256" key="6">
    <source>
        <dbReference type="ARBA" id="ARBA00022692"/>
    </source>
</evidence>
<evidence type="ECO:0000256" key="10">
    <source>
        <dbReference type="ARBA" id="ARBA00023157"/>
    </source>
</evidence>
<feature type="region of interest" description="Disordered" evidence="11">
    <location>
        <begin position="1"/>
        <end position="28"/>
    </location>
</feature>
<keyword evidence="9 12" id="KW-0472">Membrane</keyword>
<dbReference type="EMBL" id="SRMA01025084">
    <property type="protein sequence ID" value="TRY99239.1"/>
    <property type="molecule type" value="Genomic_DNA"/>
</dbReference>
<evidence type="ECO:0000256" key="3">
    <source>
        <dbReference type="ARBA" id="ARBA00022475"/>
    </source>
</evidence>
<keyword evidence="14" id="KW-1185">Reference proteome</keyword>
<feature type="region of interest" description="Disordered" evidence="11">
    <location>
        <begin position="99"/>
        <end position="276"/>
    </location>
</feature>
<evidence type="ECO:0000256" key="4">
    <source>
        <dbReference type="ARBA" id="ARBA00022525"/>
    </source>
</evidence>
<feature type="compositionally biased region" description="Low complexity" evidence="11">
    <location>
        <begin position="107"/>
        <end position="121"/>
    </location>
</feature>
<dbReference type="Proteomes" id="UP000316079">
    <property type="component" value="Unassembled WGS sequence"/>
</dbReference>
<dbReference type="STRING" id="623744.A0A553RAN3"/>
<dbReference type="GO" id="GO:0005615">
    <property type="term" value="C:extracellular space"/>
    <property type="evidence" value="ECO:0007669"/>
    <property type="project" value="TreeGrafter"/>
</dbReference>
<feature type="compositionally biased region" description="Low complexity" evidence="11">
    <location>
        <begin position="217"/>
        <end position="232"/>
    </location>
</feature>
<reference evidence="13 14" key="1">
    <citation type="journal article" date="2019" name="Sci. Data">
        <title>Hybrid genome assembly and annotation of Danionella translucida.</title>
        <authorList>
            <person name="Kadobianskyi M."/>
            <person name="Schulze L."/>
            <person name="Schuelke M."/>
            <person name="Judkewitz B."/>
        </authorList>
    </citation>
    <scope>NUCLEOTIDE SEQUENCE [LARGE SCALE GENOMIC DNA]</scope>
    <source>
        <strain evidence="13 14">Bolton</strain>
    </source>
</reference>
<dbReference type="AlphaFoldDB" id="A0A553RAN3"/>
<keyword evidence="7 12" id="KW-1133">Transmembrane helix</keyword>
<sequence length="404" mass="43025">MSERTALGATMETMTLEEPGGEQASPRAPGPLRCGPCAVWPRQQTWLCVVPLLMGFVGLGLSLMLLKWIVVGSVQDYVPTDLVDANRIGQDPIFLSKPSALPKGAEGSVSTTPSVSPGSVTRAAEDTETGQRTRIGQSTNNTASRSSSSGGGVLVGGPGNRAPHHNRVGTRVTNTTIATRAPPEGKEVTPRSTNVRKPTGDGASRSPSPSERAGPPSTTSTTTITIIKSTSTAQPTLPTSTLASPSKPGQRWNHGRSPKGPSTKPTRPHHRFRTPPVGKVYHKIIHKIKDRNPFSSLSWEAGEAFGCGMRDVAPAATATRLSPDTGNRKSHIGEALFVSDMSVNHQHETHSLVCSSSPFVSNNPWPWPAAFRPKTTFARLLNNKSENYESLGLIDLSYTEGFST</sequence>
<evidence type="ECO:0000313" key="14">
    <source>
        <dbReference type="Proteomes" id="UP000316079"/>
    </source>
</evidence>
<dbReference type="GO" id="GO:0045499">
    <property type="term" value="F:chemorepellent activity"/>
    <property type="evidence" value="ECO:0007669"/>
    <property type="project" value="TreeGrafter"/>
</dbReference>
<protein>
    <submittedName>
        <fullName evidence="13">Uncharacterized protein</fullName>
    </submittedName>
</protein>
<evidence type="ECO:0000256" key="11">
    <source>
        <dbReference type="SAM" id="MobiDB-lite"/>
    </source>
</evidence>
<gene>
    <name evidence="13" type="ORF">DNTS_003383</name>
</gene>
<evidence type="ECO:0000256" key="9">
    <source>
        <dbReference type="ARBA" id="ARBA00023136"/>
    </source>
</evidence>
<dbReference type="GO" id="GO:0035556">
    <property type="term" value="P:intracellular signal transduction"/>
    <property type="evidence" value="ECO:0007669"/>
    <property type="project" value="TreeGrafter"/>
</dbReference>
<keyword evidence="4" id="KW-0964">Secreted</keyword>
<organism evidence="13 14">
    <name type="scientific">Danionella cerebrum</name>
    <dbReference type="NCBI Taxonomy" id="2873325"/>
    <lineage>
        <taxon>Eukaryota</taxon>
        <taxon>Metazoa</taxon>
        <taxon>Chordata</taxon>
        <taxon>Craniata</taxon>
        <taxon>Vertebrata</taxon>
        <taxon>Euteleostomi</taxon>
        <taxon>Actinopterygii</taxon>
        <taxon>Neopterygii</taxon>
        <taxon>Teleostei</taxon>
        <taxon>Ostariophysi</taxon>
        <taxon>Cypriniformes</taxon>
        <taxon>Danionidae</taxon>
        <taxon>Danioninae</taxon>
        <taxon>Danionella</taxon>
    </lineage>
</organism>
<evidence type="ECO:0000256" key="2">
    <source>
        <dbReference type="ARBA" id="ARBA00004613"/>
    </source>
</evidence>
<proteinExistence type="predicted"/>
<dbReference type="InterPro" id="IPR040180">
    <property type="entry name" value="Neuregulin"/>
</dbReference>
<keyword evidence="3" id="KW-1003">Cell membrane</keyword>
<dbReference type="GO" id="GO:0007399">
    <property type="term" value="P:nervous system development"/>
    <property type="evidence" value="ECO:0007669"/>
    <property type="project" value="InterPro"/>
</dbReference>
<feature type="transmembrane region" description="Helical" evidence="12">
    <location>
        <begin position="46"/>
        <end position="70"/>
    </location>
</feature>
<dbReference type="PANTHER" id="PTHR11100">
    <property type="entry name" value="HEREGULIN-NEUREGULIN FAMILY MEMBER"/>
    <property type="match status" value="1"/>
</dbReference>
<dbReference type="PANTHER" id="PTHR11100:SF28">
    <property type="entry name" value="NEUREGULIN 3B"/>
    <property type="match status" value="1"/>
</dbReference>
<dbReference type="GO" id="GO:0005886">
    <property type="term" value="C:plasma membrane"/>
    <property type="evidence" value="ECO:0007669"/>
    <property type="project" value="UniProtKB-SubCell"/>
</dbReference>
<evidence type="ECO:0000256" key="5">
    <source>
        <dbReference type="ARBA" id="ARBA00022536"/>
    </source>
</evidence>
<name>A0A553RAN3_9TELE</name>
<dbReference type="GO" id="GO:0048513">
    <property type="term" value="P:animal organ development"/>
    <property type="evidence" value="ECO:0007669"/>
    <property type="project" value="TreeGrafter"/>
</dbReference>
<evidence type="ECO:0000256" key="7">
    <source>
        <dbReference type="ARBA" id="ARBA00022989"/>
    </source>
</evidence>
<dbReference type="OrthoDB" id="9939684at2759"/>
<evidence type="ECO:0000256" key="1">
    <source>
        <dbReference type="ARBA" id="ARBA00004251"/>
    </source>
</evidence>
<comment type="caution">
    <text evidence="13">The sequence shown here is derived from an EMBL/GenBank/DDBJ whole genome shotgun (WGS) entry which is preliminary data.</text>
</comment>
<evidence type="ECO:0000256" key="8">
    <source>
        <dbReference type="ARBA" id="ARBA00023030"/>
    </source>
</evidence>
<keyword evidence="10" id="KW-1015">Disulfide bond</keyword>
<feature type="compositionally biased region" description="Polar residues" evidence="11">
    <location>
        <begin position="233"/>
        <end position="244"/>
    </location>
</feature>
<accession>A0A553RAN3</accession>